<evidence type="ECO:0000313" key="3">
    <source>
        <dbReference type="Proteomes" id="UP000662939"/>
    </source>
</evidence>
<protein>
    <submittedName>
        <fullName evidence="2">Uncharacterized protein</fullName>
    </submittedName>
</protein>
<feature type="region of interest" description="Disordered" evidence="1">
    <location>
        <begin position="52"/>
        <end position="87"/>
    </location>
</feature>
<keyword evidence="3" id="KW-1185">Reference proteome</keyword>
<gene>
    <name evidence="2" type="ORF">JQS30_06030</name>
</gene>
<proteinExistence type="predicted"/>
<sequence>MSQAMLEFTPDSLGLGGVDKGEDYRVHLGVLRVRYTLPGLSKVMARLGLSFERPRPTRLGSRPSGEVREGQGRLLGPVPGSGSASMP</sequence>
<dbReference type="EMBL" id="CP070496">
    <property type="protein sequence ID" value="QSB06458.1"/>
    <property type="molecule type" value="Genomic_DNA"/>
</dbReference>
<dbReference type="RefSeq" id="WP_213172469.1">
    <property type="nucleotide sequence ID" value="NZ_CP070496.1"/>
</dbReference>
<evidence type="ECO:0000256" key="1">
    <source>
        <dbReference type="SAM" id="MobiDB-lite"/>
    </source>
</evidence>
<dbReference type="KEGG" id="nav:JQS30_06030"/>
<name>A0A895XXV9_9ACTN</name>
<organism evidence="2 3">
    <name type="scientific">Natronoglycomyces albus</name>
    <dbReference type="NCBI Taxonomy" id="2811108"/>
    <lineage>
        <taxon>Bacteria</taxon>
        <taxon>Bacillati</taxon>
        <taxon>Actinomycetota</taxon>
        <taxon>Actinomycetes</taxon>
        <taxon>Glycomycetales</taxon>
        <taxon>Glycomycetaceae</taxon>
        <taxon>Natronoglycomyces</taxon>
    </lineage>
</organism>
<reference evidence="2" key="1">
    <citation type="submission" date="2021-02" db="EMBL/GenBank/DDBJ databases">
        <title>Natronoglycomyces albus gen. nov., sp. nov, a haloalkaliphilic actinobacterium from a soda solonchak soil.</title>
        <authorList>
            <person name="Sorokin D.Y."/>
            <person name="Khijniak T.V."/>
            <person name="Zakharycheva A.P."/>
            <person name="Boueva O.V."/>
            <person name="Ariskina E.V."/>
            <person name="Hahnke R.L."/>
            <person name="Bunk B."/>
            <person name="Sproer C."/>
            <person name="Schumann P."/>
            <person name="Evtushenko L.I."/>
            <person name="Kublanov I.V."/>
        </authorList>
    </citation>
    <scope>NUCLEOTIDE SEQUENCE</scope>
    <source>
        <strain evidence="2">DSM 106290</strain>
    </source>
</reference>
<evidence type="ECO:0000313" key="2">
    <source>
        <dbReference type="EMBL" id="QSB06458.1"/>
    </source>
</evidence>
<accession>A0A895XXV9</accession>
<dbReference type="AlphaFoldDB" id="A0A895XXV9"/>
<dbReference type="Proteomes" id="UP000662939">
    <property type="component" value="Chromosome"/>
</dbReference>